<dbReference type="PANTHER" id="PTHR30189">
    <property type="entry name" value="LPS-ASSEMBLY PROTEIN"/>
    <property type="match status" value="1"/>
</dbReference>
<dbReference type="InterPro" id="IPR045659">
    <property type="entry name" value="LptD_2"/>
</dbReference>
<evidence type="ECO:0000259" key="2">
    <source>
        <dbReference type="Pfam" id="PF19838"/>
    </source>
</evidence>
<dbReference type="GO" id="GO:0009279">
    <property type="term" value="C:cell outer membrane"/>
    <property type="evidence" value="ECO:0007669"/>
    <property type="project" value="TreeGrafter"/>
</dbReference>
<dbReference type="Pfam" id="PF19838">
    <property type="entry name" value="LptD_2"/>
    <property type="match status" value="1"/>
</dbReference>
<evidence type="ECO:0000256" key="1">
    <source>
        <dbReference type="SAM" id="MobiDB-lite"/>
    </source>
</evidence>
<dbReference type="InterPro" id="IPR050218">
    <property type="entry name" value="LptD"/>
</dbReference>
<gene>
    <name evidence="3" type="ORF">SAMN04487894_10659</name>
</gene>
<dbReference type="OrthoDB" id="9802320at2"/>
<protein>
    <recommendedName>
        <fullName evidence="2">LPS-assembly protein LptD central domain-containing protein</fullName>
    </recommendedName>
</protein>
<dbReference type="STRING" id="1285928.SAMN04487894_10659"/>
<evidence type="ECO:0000313" key="3">
    <source>
        <dbReference type="EMBL" id="SDD10930.1"/>
    </source>
</evidence>
<dbReference type="Proteomes" id="UP000198757">
    <property type="component" value="Unassembled WGS sequence"/>
</dbReference>
<accession>A0A1G6S202</accession>
<sequence>MRKFKRIYFVVPFLTAMILLAGKKGVSAFAVPDLTGAENLLFQKDTVPQKSIKDTIPAKDSLKIADSAKLESDTSAIPKTSRFRLKVSKDTLSGPVNYSGKDSIVGFLDSKKINLYGDAKAEYLDMTLTAPEIGIDQMEHIVTAKAGRDSAGEISSYAEMKQGQDAYKSEGMEYNIKTQQGITKGTITQQGEMYVHSEIAKKIDARTMYGQGTFFTTCNLDHPHFGFRARRAKIINKKLAVTGAVRPEFDSVPVPIYLPFGFYPLSQGRHSGMMSPSFERNDQMGLGLSRLGYYQVINDHWDVQTYGNIYSYGSWMVNVQPTYRKIYRYQGSMNFGLQRTRRNFKGDPDFSKVSTYTLNWSHSSDSRSRPGVTFSANVNMSSTRYNENVPNSNLLNLANNTAGSSITYAKTWQDKPFNFTASFNHNQNNAQRLVTFNFPNMAFTVNTVYPFQKKNSGGSKKWYEQLGIGFQTGFQNSMSYYEYADRVRDSLRGLNQYKNAFARMWDTLQWNANQSIPISLSLPPVLGGALMISPSISYSQTMVSRIANYEVKTLEGPNQFGETVVYDTVIARMDHGVGLRKQMSMGISLNTALYGTYQFHNKRIQGIRHVIRPNISLNYTPDINKNNFQPVTIRNRVNDSLSTVYYDKLAGLSYSPVPTYQPRRFGGFNFGIDNNLEMKVKAKKKKKAESDSTDSETASNSGVDENGFKKIRLIEGFGINSSYNLFADSLSPRLAPFNIYFRTNLFEKINLSANGTIMPYKLDANGIPKFDEYAWQGRRFNIGTLTNASVTMSTSFQSKPKDANKAKQRDEAMNKQMNDPMLQGDQQRLMEYMRQNPAEFVDFNTPWSFNISYSLTYSRPTTTSGAYAGNGINSSTNLSGSFNLTPKWNFNVNGAYDFKTKQIQTVGFTISRDLHCWQFSASVSPVGIYKYYNFTISPKSGMLQDLKINRNRSFFNGGPRY</sequence>
<name>A0A1G6S202_NIADE</name>
<organism evidence="3 4">
    <name type="scientific">Niabella drilacis (strain DSM 25811 / CCM 8410 / CCUG 62505 / LMG 26954 / E90)</name>
    <dbReference type="NCBI Taxonomy" id="1285928"/>
    <lineage>
        <taxon>Bacteria</taxon>
        <taxon>Pseudomonadati</taxon>
        <taxon>Bacteroidota</taxon>
        <taxon>Chitinophagia</taxon>
        <taxon>Chitinophagales</taxon>
        <taxon>Chitinophagaceae</taxon>
        <taxon>Niabella</taxon>
    </lineage>
</organism>
<feature type="domain" description="LPS-assembly protein LptD central" evidence="2">
    <location>
        <begin position="241"/>
        <end position="760"/>
    </location>
</feature>
<dbReference type="EMBL" id="FMZO01000006">
    <property type="protein sequence ID" value="SDD10930.1"/>
    <property type="molecule type" value="Genomic_DNA"/>
</dbReference>
<evidence type="ECO:0000313" key="4">
    <source>
        <dbReference type="Proteomes" id="UP000198757"/>
    </source>
</evidence>
<dbReference type="AlphaFoldDB" id="A0A1G6S202"/>
<reference evidence="4" key="1">
    <citation type="submission" date="2016-10" db="EMBL/GenBank/DDBJ databases">
        <authorList>
            <person name="Varghese N."/>
            <person name="Submissions S."/>
        </authorList>
    </citation>
    <scope>NUCLEOTIDE SEQUENCE [LARGE SCALE GENOMIC DNA]</scope>
    <source>
        <strain evidence="4">DSM 25811 / CCM 8410 / LMG 26954 / E90</strain>
    </source>
</reference>
<dbReference type="PANTHER" id="PTHR30189:SF1">
    <property type="entry name" value="LPS-ASSEMBLY PROTEIN LPTD"/>
    <property type="match status" value="1"/>
</dbReference>
<proteinExistence type="predicted"/>
<keyword evidence="4" id="KW-1185">Reference proteome</keyword>
<feature type="region of interest" description="Disordered" evidence="1">
    <location>
        <begin position="683"/>
        <end position="702"/>
    </location>
</feature>
<dbReference type="GO" id="GO:1990351">
    <property type="term" value="C:transporter complex"/>
    <property type="evidence" value="ECO:0007669"/>
    <property type="project" value="TreeGrafter"/>
</dbReference>